<feature type="compositionally biased region" description="Pro residues" evidence="4">
    <location>
        <begin position="25"/>
        <end position="34"/>
    </location>
</feature>
<comment type="similarity">
    <text evidence="1">Belongs to the UPF0677 family.</text>
</comment>
<dbReference type="GO" id="GO:0032259">
    <property type="term" value="P:methylation"/>
    <property type="evidence" value="ECO:0007669"/>
    <property type="project" value="UniProtKB-KW"/>
</dbReference>
<feature type="compositionally biased region" description="Low complexity" evidence="4">
    <location>
        <begin position="1"/>
        <end position="24"/>
    </location>
</feature>
<dbReference type="Proteomes" id="UP001497457">
    <property type="component" value="Chromosome 7b"/>
</dbReference>
<dbReference type="InterPro" id="IPR029063">
    <property type="entry name" value="SAM-dependent_MTases_sf"/>
</dbReference>
<evidence type="ECO:0000256" key="1">
    <source>
        <dbReference type="ARBA" id="ARBA00008138"/>
    </source>
</evidence>
<dbReference type="InterPro" id="IPR011610">
    <property type="entry name" value="SAM_mthyl_Trfase_ML2640-like"/>
</dbReference>
<dbReference type="GO" id="GO:0008168">
    <property type="term" value="F:methyltransferase activity"/>
    <property type="evidence" value="ECO:0007669"/>
    <property type="project" value="UniProtKB-KW"/>
</dbReference>
<keyword evidence="6" id="KW-1185">Reference proteome</keyword>
<proteinExistence type="inferred from homology"/>
<dbReference type="AlphaFoldDB" id="A0ABC9FQ34"/>
<keyword evidence="3" id="KW-0808">Transferase</keyword>
<keyword evidence="2" id="KW-0489">Methyltransferase</keyword>
<organism evidence="5 6">
    <name type="scientific">Urochloa decumbens</name>
    <dbReference type="NCBI Taxonomy" id="240449"/>
    <lineage>
        <taxon>Eukaryota</taxon>
        <taxon>Viridiplantae</taxon>
        <taxon>Streptophyta</taxon>
        <taxon>Embryophyta</taxon>
        <taxon>Tracheophyta</taxon>
        <taxon>Spermatophyta</taxon>
        <taxon>Magnoliopsida</taxon>
        <taxon>Liliopsida</taxon>
        <taxon>Poales</taxon>
        <taxon>Poaceae</taxon>
        <taxon>PACMAD clade</taxon>
        <taxon>Panicoideae</taxon>
        <taxon>Panicodae</taxon>
        <taxon>Paniceae</taxon>
        <taxon>Melinidinae</taxon>
        <taxon>Urochloa</taxon>
    </lineage>
</organism>
<dbReference type="EMBL" id="OZ075117">
    <property type="protein sequence ID" value="CAL5079469.1"/>
    <property type="molecule type" value="Genomic_DNA"/>
</dbReference>
<evidence type="ECO:0000256" key="2">
    <source>
        <dbReference type="ARBA" id="ARBA00022603"/>
    </source>
</evidence>
<protein>
    <submittedName>
        <fullName evidence="5">Uncharacterized protein</fullName>
    </submittedName>
</protein>
<dbReference type="Pfam" id="PF04072">
    <property type="entry name" value="LCM"/>
    <property type="match status" value="1"/>
</dbReference>
<evidence type="ECO:0000256" key="4">
    <source>
        <dbReference type="SAM" id="MobiDB-lite"/>
    </source>
</evidence>
<dbReference type="NCBIfam" id="TIGR00027">
    <property type="entry name" value="mthyl_TIGR00027"/>
    <property type="match status" value="1"/>
</dbReference>
<dbReference type="Gene3D" id="3.40.50.150">
    <property type="entry name" value="Vaccinia Virus protein VP39"/>
    <property type="match status" value="1"/>
</dbReference>
<dbReference type="PANTHER" id="PTHR43619:SF2">
    <property type="entry name" value="S-ADENOSYL-L-METHIONINE-DEPENDENT METHYLTRANSFERASES SUPERFAMILY PROTEIN"/>
    <property type="match status" value="1"/>
</dbReference>
<evidence type="ECO:0000313" key="6">
    <source>
        <dbReference type="Proteomes" id="UP001497457"/>
    </source>
</evidence>
<sequence length="356" mass="40148">MPALPGLAAPAPAPAAAPSVRLTPPTLPPPPRPPCFSSSSWNSWRRSPRRLSATAADAPRGGPLPDPEPEEFDELLLTALRAARIRDEESRRSDPLFIDPYAAVLLSHNVAHRDMDYLVSHAVPCQDHYRLTTRYIDDKLQNLISNSEDIRQIVLLTDGMDTRPYRLSWPRLSVVHDVSPGKVFSTATRQLRGSGAKVSRNCVLLHTPLESHDLQEGLSKNGFNGNRLSLWLLQGLPLPTTRCLENLLLVISNLAMKGSIFIGELLHFRDNTASMDMGLEQDNLEKLFFTHGFRVSFVQYEDVAKDIGLDVTPWEQHGRMLFRAEQLRFSDAQMESFRMHFERMEEDADEEGFEEL</sequence>
<evidence type="ECO:0000256" key="3">
    <source>
        <dbReference type="ARBA" id="ARBA00022679"/>
    </source>
</evidence>
<feature type="region of interest" description="Disordered" evidence="4">
    <location>
        <begin position="1"/>
        <end position="70"/>
    </location>
</feature>
<accession>A0ABC9FQ34</accession>
<dbReference type="PANTHER" id="PTHR43619">
    <property type="entry name" value="S-ADENOSYL-L-METHIONINE-DEPENDENT METHYLTRANSFERASE YKTD-RELATED"/>
    <property type="match status" value="1"/>
</dbReference>
<gene>
    <name evidence="5" type="ORF">URODEC1_LOCUS107640</name>
</gene>
<dbReference type="InterPro" id="IPR007213">
    <property type="entry name" value="Ppm1/Ppm2/Tcmp"/>
</dbReference>
<name>A0ABC9FQ34_9POAL</name>
<reference evidence="5" key="1">
    <citation type="submission" date="2024-10" db="EMBL/GenBank/DDBJ databases">
        <authorList>
            <person name="Ryan C."/>
        </authorList>
    </citation>
    <scope>NUCLEOTIDE SEQUENCE [LARGE SCALE GENOMIC DNA]</scope>
</reference>
<evidence type="ECO:0000313" key="5">
    <source>
        <dbReference type="EMBL" id="CAL5079469.1"/>
    </source>
</evidence>
<dbReference type="SUPFAM" id="SSF53335">
    <property type="entry name" value="S-adenosyl-L-methionine-dependent methyltransferases"/>
    <property type="match status" value="1"/>
</dbReference>